<sequence length="89" mass="10066">MLVAGFFLGCKIVKQVKNKNMSENLMDGLFSEMNRVREIVKEYDSLPNNAGAFGSALMRLSIQNAENAIKDNDVIQMLVAYEKLKEHEL</sequence>
<proteinExistence type="predicted"/>
<name>A0A6J5SZB9_9CAUD</name>
<organism evidence="1">
    <name type="scientific">uncultured Caudovirales phage</name>
    <dbReference type="NCBI Taxonomy" id="2100421"/>
    <lineage>
        <taxon>Viruses</taxon>
        <taxon>Duplodnaviria</taxon>
        <taxon>Heunggongvirae</taxon>
        <taxon>Uroviricota</taxon>
        <taxon>Caudoviricetes</taxon>
        <taxon>Peduoviridae</taxon>
        <taxon>Maltschvirus</taxon>
        <taxon>Maltschvirus maltsch</taxon>
    </lineage>
</organism>
<accession>A0A6J5SZB9</accession>
<evidence type="ECO:0000313" key="1">
    <source>
        <dbReference type="EMBL" id="CAB4220021.1"/>
    </source>
</evidence>
<protein>
    <submittedName>
        <fullName evidence="1">Uncharacterized protein</fullName>
    </submittedName>
</protein>
<dbReference type="EMBL" id="LR797499">
    <property type="protein sequence ID" value="CAB4220021.1"/>
    <property type="molecule type" value="Genomic_DNA"/>
</dbReference>
<reference evidence="1" key="1">
    <citation type="submission" date="2020-05" db="EMBL/GenBank/DDBJ databases">
        <authorList>
            <person name="Chiriac C."/>
            <person name="Salcher M."/>
            <person name="Ghai R."/>
            <person name="Kavagutti S V."/>
        </authorList>
    </citation>
    <scope>NUCLEOTIDE SEQUENCE</scope>
</reference>
<gene>
    <name evidence="1" type="ORF">UFOVP1624_43</name>
</gene>